<keyword evidence="1" id="KW-0812">Transmembrane</keyword>
<name>A0A9D1RFC3_9FIRM</name>
<dbReference type="PANTHER" id="PTHR42903:SF1">
    <property type="entry name" value="INNER MEMBRANE PROTEIN YCCF"/>
    <property type="match status" value="1"/>
</dbReference>
<feature type="domain" description="Inner membrane component" evidence="2">
    <location>
        <begin position="4"/>
        <end position="54"/>
    </location>
</feature>
<dbReference type="PANTHER" id="PTHR42903">
    <property type="entry name" value="INNER MEMBRANE PROTEIN YCCF"/>
    <property type="match status" value="1"/>
</dbReference>
<organism evidence="3 4">
    <name type="scientific">Candidatus Eubacterium faecipullorum</name>
    <dbReference type="NCBI Taxonomy" id="2838571"/>
    <lineage>
        <taxon>Bacteria</taxon>
        <taxon>Bacillati</taxon>
        <taxon>Bacillota</taxon>
        <taxon>Clostridia</taxon>
        <taxon>Eubacteriales</taxon>
        <taxon>Eubacteriaceae</taxon>
        <taxon>Eubacterium</taxon>
    </lineage>
</organism>
<feature type="transmembrane region" description="Helical" evidence="1">
    <location>
        <begin position="56"/>
        <end position="74"/>
    </location>
</feature>
<feature type="transmembrane region" description="Helical" evidence="1">
    <location>
        <begin position="80"/>
        <end position="99"/>
    </location>
</feature>
<reference evidence="3" key="2">
    <citation type="submission" date="2021-04" db="EMBL/GenBank/DDBJ databases">
        <authorList>
            <person name="Gilroy R."/>
        </authorList>
    </citation>
    <scope>NUCLEOTIDE SEQUENCE</scope>
    <source>
        <strain evidence="3">421</strain>
    </source>
</reference>
<comment type="caution">
    <text evidence="3">The sequence shown here is derived from an EMBL/GenBank/DDBJ whole genome shotgun (WGS) entry which is preliminary data.</text>
</comment>
<dbReference type="Pfam" id="PF03733">
    <property type="entry name" value="YccF"/>
    <property type="match status" value="2"/>
</dbReference>
<accession>A0A9D1RFC3</accession>
<sequence>MSLIGNILWFVFGGFISGLSWLLVGCLWCVTIIGIPVGTQCFKMAAVSFFPFKKEIVYGGGAGCAILNFVWMIFSGIALALEHFLLGVLLCVTIIGIPFGKQHFKLAKLALCPFGADVVSV</sequence>
<proteinExistence type="predicted"/>
<dbReference type="Proteomes" id="UP000824205">
    <property type="component" value="Unassembled WGS sequence"/>
</dbReference>
<evidence type="ECO:0000313" key="3">
    <source>
        <dbReference type="EMBL" id="HIW86567.1"/>
    </source>
</evidence>
<dbReference type="InterPro" id="IPR005185">
    <property type="entry name" value="YccF"/>
</dbReference>
<evidence type="ECO:0000313" key="4">
    <source>
        <dbReference type="Proteomes" id="UP000824205"/>
    </source>
</evidence>
<reference evidence="3" key="1">
    <citation type="journal article" date="2021" name="PeerJ">
        <title>Extensive microbial diversity within the chicken gut microbiome revealed by metagenomics and culture.</title>
        <authorList>
            <person name="Gilroy R."/>
            <person name="Ravi A."/>
            <person name="Getino M."/>
            <person name="Pursley I."/>
            <person name="Horton D.L."/>
            <person name="Alikhan N.F."/>
            <person name="Baker D."/>
            <person name="Gharbi K."/>
            <person name="Hall N."/>
            <person name="Watson M."/>
            <person name="Adriaenssens E.M."/>
            <person name="Foster-Nyarko E."/>
            <person name="Jarju S."/>
            <person name="Secka A."/>
            <person name="Antonio M."/>
            <person name="Oren A."/>
            <person name="Chaudhuri R.R."/>
            <person name="La Ragione R."/>
            <person name="Hildebrand F."/>
            <person name="Pallen M.J."/>
        </authorList>
    </citation>
    <scope>NUCLEOTIDE SEQUENCE</scope>
    <source>
        <strain evidence="3">421</strain>
    </source>
</reference>
<evidence type="ECO:0000259" key="2">
    <source>
        <dbReference type="Pfam" id="PF03733"/>
    </source>
</evidence>
<gene>
    <name evidence="3" type="ORF">IAA48_08750</name>
</gene>
<dbReference type="EMBL" id="DXGE01000035">
    <property type="protein sequence ID" value="HIW86567.1"/>
    <property type="molecule type" value="Genomic_DNA"/>
</dbReference>
<dbReference type="InterPro" id="IPR052937">
    <property type="entry name" value="Inner_membrane_protein"/>
</dbReference>
<feature type="domain" description="Inner membrane component" evidence="2">
    <location>
        <begin position="66"/>
        <end position="115"/>
    </location>
</feature>
<keyword evidence="1" id="KW-1133">Transmembrane helix</keyword>
<dbReference type="AlphaFoldDB" id="A0A9D1RFC3"/>
<dbReference type="InterPro" id="IPR031308">
    <property type="entry name" value="UCP028777"/>
</dbReference>
<keyword evidence="1" id="KW-0472">Membrane</keyword>
<dbReference type="NCBIfam" id="NF008740">
    <property type="entry name" value="PRK11770.1-2"/>
    <property type="match status" value="1"/>
</dbReference>
<dbReference type="PIRSF" id="PIRSF028777">
    <property type="entry name" value="UCP028777"/>
    <property type="match status" value="1"/>
</dbReference>
<dbReference type="GO" id="GO:0005886">
    <property type="term" value="C:plasma membrane"/>
    <property type="evidence" value="ECO:0007669"/>
    <property type="project" value="TreeGrafter"/>
</dbReference>
<protein>
    <submittedName>
        <fullName evidence="3">YccF domain-containing protein</fullName>
    </submittedName>
</protein>
<feature type="transmembrane region" description="Helical" evidence="1">
    <location>
        <begin position="6"/>
        <end position="35"/>
    </location>
</feature>
<evidence type="ECO:0000256" key="1">
    <source>
        <dbReference type="SAM" id="Phobius"/>
    </source>
</evidence>